<evidence type="ECO:0000313" key="2">
    <source>
        <dbReference type="EMBL" id="MFL0249685.1"/>
    </source>
</evidence>
<dbReference type="InterPro" id="IPR007419">
    <property type="entry name" value="BFD-like_2Fe2S-bd_dom"/>
</dbReference>
<dbReference type="EMBL" id="JBJIAA010000003">
    <property type="protein sequence ID" value="MFL0249685.1"/>
    <property type="molecule type" value="Genomic_DNA"/>
</dbReference>
<accession>A0ABW8TB85</accession>
<keyword evidence="3" id="KW-1185">Reference proteome</keyword>
<evidence type="ECO:0000259" key="1">
    <source>
        <dbReference type="Pfam" id="PF04324"/>
    </source>
</evidence>
<proteinExistence type="predicted"/>
<dbReference type="InterPro" id="IPR041854">
    <property type="entry name" value="BFD-like_2Fe2S-bd_dom_sf"/>
</dbReference>
<dbReference type="Proteomes" id="UP001623592">
    <property type="component" value="Unassembled WGS sequence"/>
</dbReference>
<sequence>MDNNANMDIMDKLTKVCICKAIPRSKIKDAIKNGAKTVDAVNKATGSGSGGCCGRRCGPKIQALIDSYN</sequence>
<comment type="caution">
    <text evidence="2">The sequence shown here is derived from an EMBL/GenBank/DDBJ whole genome shotgun (WGS) entry which is preliminary data.</text>
</comment>
<dbReference type="Pfam" id="PF04324">
    <property type="entry name" value="Fer2_BFD"/>
    <property type="match status" value="1"/>
</dbReference>
<name>A0ABW8TB85_9CLOT</name>
<reference evidence="2 3" key="1">
    <citation type="submission" date="2024-11" db="EMBL/GenBank/DDBJ databases">
        <authorList>
            <person name="Heng Y.C."/>
            <person name="Lim A.C.H."/>
            <person name="Lee J.K.Y."/>
            <person name="Kittelmann S."/>
        </authorList>
    </citation>
    <scope>NUCLEOTIDE SEQUENCE [LARGE SCALE GENOMIC DNA]</scope>
    <source>
        <strain evidence="2 3">WILCCON 0114</strain>
    </source>
</reference>
<dbReference type="Gene3D" id="1.10.10.1100">
    <property type="entry name" value="BFD-like [2Fe-2S]-binding domain"/>
    <property type="match status" value="1"/>
</dbReference>
<gene>
    <name evidence="2" type="ORF">ACJDT4_04560</name>
</gene>
<dbReference type="RefSeq" id="WP_406786354.1">
    <property type="nucleotide sequence ID" value="NZ_JBJIAA010000003.1"/>
</dbReference>
<protein>
    <submittedName>
        <fullName evidence="2">(2Fe-2S)-binding protein</fullName>
    </submittedName>
</protein>
<organism evidence="2 3">
    <name type="scientific">Clostridium neuense</name>
    <dbReference type="NCBI Taxonomy" id="1728934"/>
    <lineage>
        <taxon>Bacteria</taxon>
        <taxon>Bacillati</taxon>
        <taxon>Bacillota</taxon>
        <taxon>Clostridia</taxon>
        <taxon>Eubacteriales</taxon>
        <taxon>Clostridiaceae</taxon>
        <taxon>Clostridium</taxon>
    </lineage>
</organism>
<feature type="domain" description="BFD-like [2Fe-2S]-binding" evidence="1">
    <location>
        <begin position="16"/>
        <end position="66"/>
    </location>
</feature>
<evidence type="ECO:0000313" key="3">
    <source>
        <dbReference type="Proteomes" id="UP001623592"/>
    </source>
</evidence>